<dbReference type="CDD" id="cd05466">
    <property type="entry name" value="PBP2_LTTR_substrate"/>
    <property type="match status" value="1"/>
</dbReference>
<name>A0A9D2HE36_9BACT</name>
<reference evidence="2" key="1">
    <citation type="journal article" date="2021" name="PeerJ">
        <title>Extensive microbial diversity within the chicken gut microbiome revealed by metagenomics and culture.</title>
        <authorList>
            <person name="Gilroy R."/>
            <person name="Ravi A."/>
            <person name="Getino M."/>
            <person name="Pursley I."/>
            <person name="Horton D.L."/>
            <person name="Alikhan N.F."/>
            <person name="Baker D."/>
            <person name="Gharbi K."/>
            <person name="Hall N."/>
            <person name="Watson M."/>
            <person name="Adriaenssens E.M."/>
            <person name="Foster-Nyarko E."/>
            <person name="Jarju S."/>
            <person name="Secka A."/>
            <person name="Antonio M."/>
            <person name="Oren A."/>
            <person name="Chaudhuri R.R."/>
            <person name="La Ragione R."/>
            <person name="Hildebrand F."/>
            <person name="Pallen M.J."/>
        </authorList>
    </citation>
    <scope>NUCLEOTIDE SEQUENCE</scope>
    <source>
        <strain evidence="2">CHK186-16707</strain>
    </source>
</reference>
<dbReference type="GO" id="GO:0006355">
    <property type="term" value="P:regulation of DNA-templated transcription"/>
    <property type="evidence" value="ECO:0007669"/>
    <property type="project" value="TreeGrafter"/>
</dbReference>
<dbReference type="GO" id="GO:0005829">
    <property type="term" value="C:cytosol"/>
    <property type="evidence" value="ECO:0007669"/>
    <property type="project" value="TreeGrafter"/>
</dbReference>
<dbReference type="Pfam" id="PF03466">
    <property type="entry name" value="LysR_substrate"/>
    <property type="match status" value="1"/>
</dbReference>
<reference evidence="2" key="2">
    <citation type="submission" date="2021-04" db="EMBL/GenBank/DDBJ databases">
        <authorList>
            <person name="Gilroy R."/>
        </authorList>
    </citation>
    <scope>NUCLEOTIDE SEQUENCE</scope>
    <source>
        <strain evidence="2">CHK186-16707</strain>
    </source>
</reference>
<protein>
    <submittedName>
        <fullName evidence="2">Substrate-binding domain-containing protein</fullName>
    </submittedName>
</protein>
<gene>
    <name evidence="2" type="ORF">H9962_09570</name>
</gene>
<dbReference type="PANTHER" id="PTHR30419">
    <property type="entry name" value="HTH-TYPE TRANSCRIPTIONAL REGULATOR YBHD"/>
    <property type="match status" value="1"/>
</dbReference>
<feature type="domain" description="LysR substrate-binding" evidence="1">
    <location>
        <begin position="1"/>
        <end position="185"/>
    </location>
</feature>
<feature type="non-terminal residue" evidence="2">
    <location>
        <position position="1"/>
    </location>
</feature>
<dbReference type="Gene3D" id="3.40.190.290">
    <property type="match status" value="1"/>
</dbReference>
<dbReference type="InterPro" id="IPR050950">
    <property type="entry name" value="HTH-type_LysR_regulators"/>
</dbReference>
<dbReference type="Proteomes" id="UP000824225">
    <property type="component" value="Unassembled WGS sequence"/>
</dbReference>
<dbReference type="SUPFAM" id="SSF53850">
    <property type="entry name" value="Periplasmic binding protein-like II"/>
    <property type="match status" value="1"/>
</dbReference>
<dbReference type="InterPro" id="IPR005119">
    <property type="entry name" value="LysR_subst-bd"/>
</dbReference>
<comment type="caution">
    <text evidence="2">The sequence shown here is derived from an EMBL/GenBank/DDBJ whole genome shotgun (WGS) entry which is preliminary data.</text>
</comment>
<organism evidence="2 3">
    <name type="scientific">Candidatus Mailhella merdigallinarum</name>
    <dbReference type="NCBI Taxonomy" id="2838658"/>
    <lineage>
        <taxon>Bacteria</taxon>
        <taxon>Pseudomonadati</taxon>
        <taxon>Thermodesulfobacteriota</taxon>
        <taxon>Desulfovibrionia</taxon>
        <taxon>Desulfovibrionales</taxon>
        <taxon>Desulfovibrionaceae</taxon>
        <taxon>Mailhella</taxon>
    </lineage>
</organism>
<proteinExistence type="predicted"/>
<dbReference type="EMBL" id="DXAN01000031">
    <property type="protein sequence ID" value="HJA09418.1"/>
    <property type="molecule type" value="Genomic_DNA"/>
</dbReference>
<evidence type="ECO:0000313" key="3">
    <source>
        <dbReference type="Proteomes" id="UP000824225"/>
    </source>
</evidence>
<accession>A0A9D2HE36</accession>
<dbReference type="AlphaFoldDB" id="A0A9D2HE36"/>
<sequence>LLPKLHAAFPAVRFTIQQVRGWDDSVHRDIISRVLDFAVVPADGVLTGLRFTPFYRSQTVLCAPRDMPLAQDIHLNIAELAHLPHIVPKATKGIRGRAEELMRKQGLTLNVAQVVGNMYLQAAMVDSGFGVALMDEQSVTTIQGTMRLKTVSLDNLFPPRVYGILQAPQAEPSAQARQVMDFFLRNGNFQPHTAEAD</sequence>
<evidence type="ECO:0000259" key="1">
    <source>
        <dbReference type="Pfam" id="PF03466"/>
    </source>
</evidence>
<evidence type="ECO:0000313" key="2">
    <source>
        <dbReference type="EMBL" id="HJA09418.1"/>
    </source>
</evidence>